<protein>
    <recommendedName>
        <fullName evidence="4">Nuclear transport factor 2 family protein</fullName>
    </recommendedName>
</protein>
<name>A0ABV9I1H1_9FLAO</name>
<comment type="caution">
    <text evidence="2">The sequence shown here is derived from an EMBL/GenBank/DDBJ whole genome shotgun (WGS) entry which is preliminary data.</text>
</comment>
<dbReference type="EMBL" id="JBHSFV010000013">
    <property type="protein sequence ID" value="MFC4635940.1"/>
    <property type="molecule type" value="Genomic_DNA"/>
</dbReference>
<evidence type="ECO:0000313" key="2">
    <source>
        <dbReference type="EMBL" id="MFC4635940.1"/>
    </source>
</evidence>
<proteinExistence type="predicted"/>
<organism evidence="2 3">
    <name type="scientific">Dokdonia ponticola</name>
    <dbReference type="NCBI Taxonomy" id="2041041"/>
    <lineage>
        <taxon>Bacteria</taxon>
        <taxon>Pseudomonadati</taxon>
        <taxon>Bacteroidota</taxon>
        <taxon>Flavobacteriia</taxon>
        <taxon>Flavobacteriales</taxon>
        <taxon>Flavobacteriaceae</taxon>
        <taxon>Dokdonia</taxon>
    </lineage>
</organism>
<dbReference type="RefSeq" id="WP_379981655.1">
    <property type="nucleotide sequence ID" value="NZ_JBHSFV010000013.1"/>
</dbReference>
<evidence type="ECO:0008006" key="4">
    <source>
        <dbReference type="Google" id="ProtNLM"/>
    </source>
</evidence>
<feature type="chain" id="PRO_5045417116" description="Nuclear transport factor 2 family protein" evidence="1">
    <location>
        <begin position="20"/>
        <end position="168"/>
    </location>
</feature>
<keyword evidence="1" id="KW-0732">Signal</keyword>
<dbReference type="SUPFAM" id="SSF54427">
    <property type="entry name" value="NTF2-like"/>
    <property type="match status" value="1"/>
</dbReference>
<dbReference type="Gene3D" id="3.10.450.50">
    <property type="match status" value="1"/>
</dbReference>
<sequence>MKYLFLLLIVSITSMTAQTATETIQKEIDQTVWKPFQEAFETLDGDALNATYAAQVLRVTPQGIDTKNAFKKANIERFAANRENGDKINLDFWFDSRKTNETTSYEVGFYRIGFTSKEGNTQYSYGQFHIVLEKINGVWKITQDWDTATIAGNPITAKEFDKKEALRF</sequence>
<evidence type="ECO:0000313" key="3">
    <source>
        <dbReference type="Proteomes" id="UP001596043"/>
    </source>
</evidence>
<feature type="signal peptide" evidence="1">
    <location>
        <begin position="1"/>
        <end position="19"/>
    </location>
</feature>
<accession>A0ABV9I1H1</accession>
<evidence type="ECO:0000256" key="1">
    <source>
        <dbReference type="SAM" id="SignalP"/>
    </source>
</evidence>
<reference evidence="3" key="1">
    <citation type="journal article" date="2019" name="Int. J. Syst. Evol. Microbiol.">
        <title>The Global Catalogue of Microorganisms (GCM) 10K type strain sequencing project: providing services to taxonomists for standard genome sequencing and annotation.</title>
        <authorList>
            <consortium name="The Broad Institute Genomics Platform"/>
            <consortium name="The Broad Institute Genome Sequencing Center for Infectious Disease"/>
            <person name="Wu L."/>
            <person name="Ma J."/>
        </authorList>
    </citation>
    <scope>NUCLEOTIDE SEQUENCE [LARGE SCALE GENOMIC DNA]</scope>
    <source>
        <strain evidence="3">YJ-61-S</strain>
    </source>
</reference>
<gene>
    <name evidence="2" type="ORF">ACFO3O_18660</name>
</gene>
<keyword evidence="3" id="KW-1185">Reference proteome</keyword>
<dbReference type="Proteomes" id="UP001596043">
    <property type="component" value="Unassembled WGS sequence"/>
</dbReference>
<dbReference type="InterPro" id="IPR032710">
    <property type="entry name" value="NTF2-like_dom_sf"/>
</dbReference>